<accession>A0A090FA94</accession>
<gene>
    <name evidence="1" type="ORF">MPLDJ20_30043</name>
</gene>
<dbReference type="EMBL" id="CCNB01000023">
    <property type="protein sequence ID" value="CDX40781.1"/>
    <property type="molecule type" value="Genomic_DNA"/>
</dbReference>
<reference evidence="1 2" key="1">
    <citation type="submission" date="2014-08" db="EMBL/GenBank/DDBJ databases">
        <authorList>
            <person name="Moulin Lionel"/>
        </authorList>
    </citation>
    <scope>NUCLEOTIDE SEQUENCE [LARGE SCALE GENOMIC DNA]</scope>
</reference>
<dbReference type="Proteomes" id="UP000046373">
    <property type="component" value="Unassembled WGS sequence"/>
</dbReference>
<sequence length="61" mass="6808">MFPRRLVAIWRGGVGFRLLSFPESDKRELNTPGPIMASRFEASRPPRRGARVASTACTVAY</sequence>
<evidence type="ECO:0000313" key="1">
    <source>
        <dbReference type="EMBL" id="CDX40781.1"/>
    </source>
</evidence>
<protein>
    <submittedName>
        <fullName evidence="1">Uncharacterized protein</fullName>
    </submittedName>
</protein>
<proteinExistence type="predicted"/>
<dbReference type="AlphaFoldDB" id="A0A090FA94"/>
<name>A0A090FA94_MESPL</name>
<organism evidence="1 2">
    <name type="scientific">Mesorhizobium plurifarium</name>
    <dbReference type="NCBI Taxonomy" id="69974"/>
    <lineage>
        <taxon>Bacteria</taxon>
        <taxon>Pseudomonadati</taxon>
        <taxon>Pseudomonadota</taxon>
        <taxon>Alphaproteobacteria</taxon>
        <taxon>Hyphomicrobiales</taxon>
        <taxon>Phyllobacteriaceae</taxon>
        <taxon>Mesorhizobium</taxon>
    </lineage>
</organism>
<evidence type="ECO:0000313" key="2">
    <source>
        <dbReference type="Proteomes" id="UP000046373"/>
    </source>
</evidence>